<evidence type="ECO:0000313" key="6">
    <source>
        <dbReference type="Proteomes" id="UP001557485"/>
    </source>
</evidence>
<name>A0ABV3UDD4_9GAMM</name>
<reference evidence="5 6" key="1">
    <citation type="journal article" date="2011" name="Int. J. Syst. Evol. Microbiol.">
        <title>Zhongshania antarctica gen. nov., sp. nov. and Zhongshania guokunii sp. nov., gammaproteobacteria respectively isolated from coastal attached (fast) ice and surface seawater of the Antarctic.</title>
        <authorList>
            <person name="Li H.J."/>
            <person name="Zhang X.Y."/>
            <person name="Chen C.X."/>
            <person name="Zhang Y.J."/>
            <person name="Gao Z.M."/>
            <person name="Yu Y."/>
            <person name="Chen X.L."/>
            <person name="Chen B."/>
            <person name="Zhang Y.Z."/>
        </authorList>
    </citation>
    <scope>NUCLEOTIDE SEQUENCE [LARGE SCALE GENOMIC DNA]</scope>
    <source>
        <strain evidence="5 6">ZS6-22T</strain>
    </source>
</reference>
<dbReference type="RefSeq" id="WP_368383244.1">
    <property type="nucleotide sequence ID" value="NZ_JBFRYA010000029.1"/>
</dbReference>
<gene>
    <name evidence="5" type="ORF">AB4876_18895</name>
</gene>
<dbReference type="EMBL" id="JBFRYA010000029">
    <property type="protein sequence ID" value="MEX1670977.1"/>
    <property type="molecule type" value="Genomic_DNA"/>
</dbReference>
<evidence type="ECO:0000259" key="4">
    <source>
        <dbReference type="PROSITE" id="PS51462"/>
    </source>
</evidence>
<keyword evidence="2" id="KW-0378">Hydrolase</keyword>
<evidence type="ECO:0000256" key="3">
    <source>
        <dbReference type="ARBA" id="ARBA00022842"/>
    </source>
</evidence>
<evidence type="ECO:0000313" key="5">
    <source>
        <dbReference type="EMBL" id="MEX1670977.1"/>
    </source>
</evidence>
<dbReference type="PANTHER" id="PTHR43222">
    <property type="entry name" value="NUDIX HYDROLASE 23"/>
    <property type="match status" value="1"/>
</dbReference>
<dbReference type="Gene3D" id="2.20.70.10">
    <property type="match status" value="1"/>
</dbReference>
<dbReference type="PANTHER" id="PTHR43222:SF2">
    <property type="entry name" value="NUDIX HYDROLASE 23, CHLOROPLASTIC"/>
    <property type="match status" value="1"/>
</dbReference>
<feature type="non-terminal residue" evidence="5">
    <location>
        <position position="191"/>
    </location>
</feature>
<dbReference type="Pfam" id="PF14803">
    <property type="entry name" value="Zn_ribbon_Nudix"/>
    <property type="match status" value="1"/>
</dbReference>
<keyword evidence="6" id="KW-1185">Reference proteome</keyword>
<comment type="caution">
    <text evidence="5">The sequence shown here is derived from an EMBL/GenBank/DDBJ whole genome shotgun (WGS) entry which is preliminary data.</text>
</comment>
<comment type="cofactor">
    <cofactor evidence="1">
        <name>Mg(2+)</name>
        <dbReference type="ChEBI" id="CHEBI:18420"/>
    </cofactor>
</comment>
<dbReference type="InterPro" id="IPR015797">
    <property type="entry name" value="NUDIX_hydrolase-like_dom_sf"/>
</dbReference>
<dbReference type="Pfam" id="PF00293">
    <property type="entry name" value="NUDIX"/>
    <property type="match status" value="1"/>
</dbReference>
<sequence length="191" mass="21906">MSHFCYECGHGLELRFLSEDERFREQCPSCGYIHYLNPKIQVTVVAQNGCKILWMQRATEPGIGRWALPGGFMELGESLREASARELREETGLDVDPQSLRFYVLGNLTNMDQVHILFNVNCIDPVLSPGCEALAVKWFSEEEAPWQHLAFPKAEVGLRLFYRDIQAETLGLYYAEQRQDALYLKSLLRSV</sequence>
<dbReference type="InterPro" id="IPR000086">
    <property type="entry name" value="NUDIX_hydrolase_dom"/>
</dbReference>
<organism evidence="5 6">
    <name type="scientific">Zhongshania guokunii</name>
    <dbReference type="NCBI Taxonomy" id="641783"/>
    <lineage>
        <taxon>Bacteria</taxon>
        <taxon>Pseudomonadati</taxon>
        <taxon>Pseudomonadota</taxon>
        <taxon>Gammaproteobacteria</taxon>
        <taxon>Cellvibrionales</taxon>
        <taxon>Spongiibacteraceae</taxon>
        <taxon>Zhongshania</taxon>
    </lineage>
</organism>
<keyword evidence="3" id="KW-0460">Magnesium</keyword>
<dbReference type="InterPro" id="IPR029401">
    <property type="entry name" value="Nudix_N"/>
</dbReference>
<dbReference type="PRINTS" id="PR00502">
    <property type="entry name" value="NUDIXFAMILY"/>
</dbReference>
<accession>A0ABV3UDD4</accession>
<dbReference type="Proteomes" id="UP001557485">
    <property type="component" value="Unassembled WGS sequence"/>
</dbReference>
<proteinExistence type="predicted"/>
<protein>
    <submittedName>
        <fullName evidence="5">NUDIX domain-containing protein</fullName>
    </submittedName>
</protein>
<dbReference type="PROSITE" id="PS51462">
    <property type="entry name" value="NUDIX"/>
    <property type="match status" value="1"/>
</dbReference>
<dbReference type="InterPro" id="IPR020476">
    <property type="entry name" value="Nudix_hydrolase"/>
</dbReference>
<dbReference type="SUPFAM" id="SSF55811">
    <property type="entry name" value="Nudix"/>
    <property type="match status" value="1"/>
</dbReference>
<evidence type="ECO:0000256" key="2">
    <source>
        <dbReference type="ARBA" id="ARBA00022801"/>
    </source>
</evidence>
<dbReference type="Gene3D" id="3.90.79.10">
    <property type="entry name" value="Nucleoside Triphosphate Pyrophosphohydrolase"/>
    <property type="match status" value="1"/>
</dbReference>
<feature type="domain" description="Nudix hydrolase" evidence="4">
    <location>
        <begin position="35"/>
        <end position="162"/>
    </location>
</feature>
<evidence type="ECO:0000256" key="1">
    <source>
        <dbReference type="ARBA" id="ARBA00001946"/>
    </source>
</evidence>